<reference evidence="3 4" key="1">
    <citation type="submission" date="2014-11" db="EMBL/GenBank/DDBJ databases">
        <title>Genetic blueprint of the zoonotic pathogen Toxocara canis.</title>
        <authorList>
            <person name="Zhu X.-Q."/>
            <person name="Korhonen P.K."/>
            <person name="Cai H."/>
            <person name="Young N.D."/>
            <person name="Nejsum P."/>
            <person name="von Samson-Himmelstjerna G."/>
            <person name="Boag P.R."/>
            <person name="Tan P."/>
            <person name="Li Q."/>
            <person name="Min J."/>
            <person name="Yang Y."/>
            <person name="Wang X."/>
            <person name="Fang X."/>
            <person name="Hall R.S."/>
            <person name="Hofmann A."/>
            <person name="Sternberg P.W."/>
            <person name="Jex A.R."/>
            <person name="Gasser R.B."/>
        </authorList>
    </citation>
    <scope>NUCLEOTIDE SEQUENCE [LARGE SCALE GENOMIC DNA]</scope>
    <source>
        <strain evidence="3">PN_DK_2014</strain>
    </source>
</reference>
<evidence type="ECO:0000313" key="4">
    <source>
        <dbReference type="Proteomes" id="UP000031036"/>
    </source>
</evidence>
<accession>A0A0B2VR34</accession>
<evidence type="ECO:0000256" key="1">
    <source>
        <dbReference type="SAM" id="SignalP"/>
    </source>
</evidence>
<sequence>MKIVIILVTLLVVVFAQGPQGPPPFLAGAPQQVINEFGQLLRGAPDKTDAQIDRDIEQWVSRQGGKVKIVIILVTLLVVVFAQGPQGPPPFLAGAPQQVINEFGQLLRGAPDKTDAQIDRDIEQWVSRQGGKVKAEYEKFKAQLRQGKARADAAHRASIAKFSPAARAADAQLTAIAENPNLIGREKEQKITAILNCKFLKSNKSFYFHIRR</sequence>
<dbReference type="OrthoDB" id="5813646at2759"/>
<proteinExistence type="predicted"/>
<feature type="chain" id="PRO_5002096301" evidence="1">
    <location>
        <begin position="17"/>
        <end position="212"/>
    </location>
</feature>
<dbReference type="PANTHER" id="PTHR21593">
    <property type="entry name" value="PRION-LIKE- Q/N-RICH -DOMAIN-BEARING PROTEIN PROTEIN"/>
    <property type="match status" value="1"/>
</dbReference>
<keyword evidence="4" id="KW-1185">Reference proteome</keyword>
<evidence type="ECO:0000259" key="2">
    <source>
        <dbReference type="Pfam" id="PF02520"/>
    </source>
</evidence>
<dbReference type="AlphaFoldDB" id="A0A0B2VR34"/>
<name>A0A0B2VR34_TOXCA</name>
<keyword evidence="1" id="KW-0732">Signal</keyword>
<evidence type="ECO:0000313" key="3">
    <source>
        <dbReference type="EMBL" id="KHN84083.1"/>
    </source>
</evidence>
<dbReference type="InterPro" id="IPR052823">
    <property type="entry name" value="SXP/RAL-2_related"/>
</dbReference>
<organism evidence="3 4">
    <name type="scientific">Toxocara canis</name>
    <name type="common">Canine roundworm</name>
    <dbReference type="NCBI Taxonomy" id="6265"/>
    <lineage>
        <taxon>Eukaryota</taxon>
        <taxon>Metazoa</taxon>
        <taxon>Ecdysozoa</taxon>
        <taxon>Nematoda</taxon>
        <taxon>Chromadorea</taxon>
        <taxon>Rhabditida</taxon>
        <taxon>Spirurina</taxon>
        <taxon>Ascaridomorpha</taxon>
        <taxon>Ascaridoidea</taxon>
        <taxon>Toxocaridae</taxon>
        <taxon>Toxocara</taxon>
    </lineage>
</organism>
<dbReference type="InterPro" id="IPR003677">
    <property type="entry name" value="ANIS5_cation-bd"/>
</dbReference>
<protein>
    <submittedName>
        <fullName evidence="3">OV-17 antigen</fullName>
    </submittedName>
</protein>
<gene>
    <name evidence="3" type="primary">OV17</name>
    <name evidence="3" type="ORF">Tcan_09233</name>
</gene>
<feature type="signal peptide" evidence="1">
    <location>
        <begin position="1"/>
        <end position="16"/>
    </location>
</feature>
<dbReference type="EMBL" id="JPKZ01001073">
    <property type="protein sequence ID" value="KHN84083.1"/>
    <property type="molecule type" value="Genomic_DNA"/>
</dbReference>
<dbReference type="Proteomes" id="UP000031036">
    <property type="component" value="Unassembled WGS sequence"/>
</dbReference>
<dbReference type="Pfam" id="PF02520">
    <property type="entry name" value="ANIS5_cation-bd"/>
    <property type="match status" value="1"/>
</dbReference>
<comment type="caution">
    <text evidence="3">The sequence shown here is derived from an EMBL/GenBank/DDBJ whole genome shotgun (WGS) entry which is preliminary data.</text>
</comment>
<feature type="domain" description="SXP/RAL-2 family protein Ani s 5-like cation-binding" evidence="2">
    <location>
        <begin position="101"/>
        <end position="194"/>
    </location>
</feature>
<dbReference type="PANTHER" id="PTHR21593:SF36">
    <property type="entry name" value="DUF148 DOMAIN-CONTAINING PROTEIN-RELATED"/>
    <property type="match status" value="1"/>
</dbReference>